<evidence type="ECO:0000313" key="3">
    <source>
        <dbReference type="Proteomes" id="UP000269076"/>
    </source>
</evidence>
<sequence>MMPELNNPLFDSQREKAGSLTINKYIFQYHWALYKIITDHQDLSEYAVFVELHEDVIICNSLDASTAKFDFNQVKTTNITFNTNQLLKKKKNANSILGKLIKSGYEKPFTNSLDKINLVSVNDYGLKLKKEGTKLKVIRKVDLSDNQLSELEVELKKEIDINGLPENIQFVVTNLPEDNYQNVTIGAISTLIHSLYPNSYTNANNIYTTLIDELLRKGKETYDFALWDEVLKNKALTSIQVGNVIAQFTNIKDETSIDAIFYDICKELKLNVIHSKQLRQQFNRYRIQRLSNRSTLQLDTTKNITKLIDENITKDIVEIEKLIENVRASLPAKILKQFPSDLEIKSAIICEFIMIDQ</sequence>
<dbReference type="EMBL" id="CP033928">
    <property type="protein sequence ID" value="AZA60525.1"/>
    <property type="molecule type" value="Genomic_DNA"/>
</dbReference>
<organism evidence="2 3">
    <name type="scientific">Chryseobacterium indoltheticum</name>
    <dbReference type="NCBI Taxonomy" id="254"/>
    <lineage>
        <taxon>Bacteria</taxon>
        <taxon>Pseudomonadati</taxon>
        <taxon>Bacteroidota</taxon>
        <taxon>Flavobacteriia</taxon>
        <taxon>Flavobacteriales</taxon>
        <taxon>Weeksellaceae</taxon>
        <taxon>Chryseobacterium group</taxon>
        <taxon>Chryseobacterium</taxon>
    </lineage>
</organism>
<reference evidence="2 3" key="1">
    <citation type="submission" date="2018-11" db="EMBL/GenBank/DDBJ databases">
        <title>Proposal to divide the Flavobacteriaceae and reorganize its genera based on Amino Acid Identity values calculated from whole genome sequences.</title>
        <authorList>
            <person name="Nicholson A.C."/>
            <person name="Gulvik C.A."/>
            <person name="Whitney A.M."/>
            <person name="Humrighouse B.W."/>
            <person name="Bell M."/>
            <person name="Holmes B."/>
            <person name="Steigerwalt A."/>
            <person name="Villarma A."/>
            <person name="Sheth M."/>
            <person name="Batra D."/>
            <person name="Pryor J."/>
            <person name="Bernardet J.-F."/>
            <person name="Hugo C."/>
            <person name="Kampfer P."/>
            <person name="Newman J."/>
            <person name="Mcquiston J.R."/>
        </authorList>
    </citation>
    <scope>NUCLEOTIDE SEQUENCE [LARGE SCALE GENOMIC DNA]</scope>
    <source>
        <strain evidence="2 3">G0211</strain>
    </source>
</reference>
<dbReference type="InterPro" id="IPR025382">
    <property type="entry name" value="Cap4-like_endonuclease_dom"/>
</dbReference>
<gene>
    <name evidence="2" type="ORF">EG340_05490</name>
</gene>
<evidence type="ECO:0000259" key="1">
    <source>
        <dbReference type="Pfam" id="PF14130"/>
    </source>
</evidence>
<name>A0A3G6N3N7_9FLAO</name>
<dbReference type="GO" id="GO:0004518">
    <property type="term" value="F:nuclease activity"/>
    <property type="evidence" value="ECO:0007669"/>
    <property type="project" value="InterPro"/>
</dbReference>
<dbReference type="Proteomes" id="UP000269076">
    <property type="component" value="Chromosome"/>
</dbReference>
<dbReference type="Pfam" id="PF14130">
    <property type="entry name" value="Cap4_nuclease"/>
    <property type="match status" value="1"/>
</dbReference>
<protein>
    <submittedName>
        <fullName evidence="2">DUF4297 domain-containing protein</fullName>
    </submittedName>
</protein>
<dbReference type="AlphaFoldDB" id="A0A3G6N3N7"/>
<accession>A0A3G6N3N7</accession>
<proteinExistence type="predicted"/>
<feature type="domain" description="CD-NTase associated protein 4-like DNA endonuclease" evidence="1">
    <location>
        <begin position="16"/>
        <end position="218"/>
    </location>
</feature>
<evidence type="ECO:0000313" key="2">
    <source>
        <dbReference type="EMBL" id="AZA60525.1"/>
    </source>
</evidence>